<feature type="region of interest" description="Disordered" evidence="1">
    <location>
        <begin position="1"/>
        <end position="102"/>
    </location>
</feature>
<sequence length="156" mass="15806">APRRSPPPEELAGVAGGAVRQGQAPARGGGDREEVRRGRPQGGPPAAEAAEEGRGRGGLGGARRLPAPARRRVPLLPAAVGGRGSPPPRGAGRGGSPPRSITSDRLLQWWNASVPNLVMVEGIATAATERPIAQLGDGRGYSHAPQGRAVGKCACS</sequence>
<comment type="caution">
    <text evidence="2">The sequence shown here is derived from an EMBL/GenBank/DDBJ whole genome shotgun (WGS) entry which is preliminary data.</text>
</comment>
<dbReference type="AlphaFoldDB" id="K0QYZ7"/>
<reference evidence="2 3" key="1">
    <citation type="journal article" date="2012" name="Genome Biol.">
        <title>Genome and low-iron response of an oceanic diatom adapted to chronic iron limitation.</title>
        <authorList>
            <person name="Lommer M."/>
            <person name="Specht M."/>
            <person name="Roy A.S."/>
            <person name="Kraemer L."/>
            <person name="Andreson R."/>
            <person name="Gutowska M.A."/>
            <person name="Wolf J."/>
            <person name="Bergner S.V."/>
            <person name="Schilhabel M.B."/>
            <person name="Klostermeier U.C."/>
            <person name="Beiko R.G."/>
            <person name="Rosenstiel P."/>
            <person name="Hippler M."/>
            <person name="Laroche J."/>
        </authorList>
    </citation>
    <scope>NUCLEOTIDE SEQUENCE [LARGE SCALE GENOMIC DNA]</scope>
    <source>
        <strain evidence="2 3">CCMP1005</strain>
    </source>
</reference>
<protein>
    <submittedName>
        <fullName evidence="2">Uncharacterized protein</fullName>
    </submittedName>
</protein>
<keyword evidence="3" id="KW-1185">Reference proteome</keyword>
<name>K0QYZ7_THAOC</name>
<feature type="compositionally biased region" description="Low complexity" evidence="1">
    <location>
        <begin position="62"/>
        <end position="80"/>
    </location>
</feature>
<organism evidence="2 3">
    <name type="scientific">Thalassiosira oceanica</name>
    <name type="common">Marine diatom</name>
    <dbReference type="NCBI Taxonomy" id="159749"/>
    <lineage>
        <taxon>Eukaryota</taxon>
        <taxon>Sar</taxon>
        <taxon>Stramenopiles</taxon>
        <taxon>Ochrophyta</taxon>
        <taxon>Bacillariophyta</taxon>
        <taxon>Coscinodiscophyceae</taxon>
        <taxon>Thalassiosirophycidae</taxon>
        <taxon>Thalassiosirales</taxon>
        <taxon>Thalassiosiraceae</taxon>
        <taxon>Thalassiosira</taxon>
    </lineage>
</organism>
<dbReference type="Proteomes" id="UP000266841">
    <property type="component" value="Unassembled WGS sequence"/>
</dbReference>
<feature type="non-terminal residue" evidence="2">
    <location>
        <position position="1"/>
    </location>
</feature>
<accession>K0QYZ7</accession>
<dbReference type="EMBL" id="AGNL01049443">
    <property type="protein sequence ID" value="EJK44618.1"/>
    <property type="molecule type" value="Genomic_DNA"/>
</dbReference>
<gene>
    <name evidence="2" type="ORF">THAOC_36829</name>
</gene>
<evidence type="ECO:0000313" key="3">
    <source>
        <dbReference type="Proteomes" id="UP000266841"/>
    </source>
</evidence>
<evidence type="ECO:0000313" key="2">
    <source>
        <dbReference type="EMBL" id="EJK44618.1"/>
    </source>
</evidence>
<feature type="compositionally biased region" description="Low complexity" evidence="1">
    <location>
        <begin position="17"/>
        <end position="26"/>
    </location>
</feature>
<evidence type="ECO:0000256" key="1">
    <source>
        <dbReference type="SAM" id="MobiDB-lite"/>
    </source>
</evidence>
<proteinExistence type="predicted"/>